<protein>
    <submittedName>
        <fullName evidence="1">Uncharacterized protein</fullName>
    </submittedName>
</protein>
<reference evidence="2" key="1">
    <citation type="submission" date="2012-08" db="EMBL/GenBank/DDBJ databases">
        <title>The Genome Sequence of Wuchereria bancrofti.</title>
        <authorList>
            <person name="Nutman T.B."/>
            <person name="Fink D.L."/>
            <person name="Russ C."/>
            <person name="Young S."/>
            <person name="Zeng Q."/>
            <person name="Koehrsen M."/>
            <person name="Alvarado L."/>
            <person name="Berlin A."/>
            <person name="Chapman S.B."/>
            <person name="Chen Z."/>
            <person name="Freedman E."/>
            <person name="Gellesch M."/>
            <person name="Goldberg J."/>
            <person name="Griggs A."/>
            <person name="Gujja S."/>
            <person name="Heilman E.R."/>
            <person name="Heiman D."/>
            <person name="Hepburn T."/>
            <person name="Howarth C."/>
            <person name="Jen D."/>
            <person name="Larson L."/>
            <person name="Lewis B."/>
            <person name="Mehta T."/>
            <person name="Park D."/>
            <person name="Pearson M."/>
            <person name="Roberts A."/>
            <person name="Saif S."/>
            <person name="Shea T."/>
            <person name="Shenoy N."/>
            <person name="Sisk P."/>
            <person name="Stolte C."/>
            <person name="Sykes S."/>
            <person name="Walk T."/>
            <person name="White J."/>
            <person name="Yandava C."/>
            <person name="Haas B."/>
            <person name="Henn M.R."/>
            <person name="Nusbaum C."/>
            <person name="Birren B."/>
        </authorList>
    </citation>
    <scope>NUCLEOTIDE SEQUENCE [LARGE SCALE GENOMIC DNA]</scope>
    <source>
        <strain evidence="2">NA</strain>
    </source>
</reference>
<dbReference type="AlphaFoldDB" id="J9DP27"/>
<accession>J9DP27</accession>
<evidence type="ECO:0000313" key="2">
    <source>
        <dbReference type="Proteomes" id="UP000004810"/>
    </source>
</evidence>
<comment type="caution">
    <text evidence="1">The sequence shown here is derived from an EMBL/GenBank/DDBJ whole genome shotgun (WGS) entry which is preliminary data.</text>
</comment>
<evidence type="ECO:0000313" key="1">
    <source>
        <dbReference type="EMBL" id="EJW71271.1"/>
    </source>
</evidence>
<gene>
    <name evidence="1" type="ORF">WUBG_17825</name>
</gene>
<proteinExistence type="predicted"/>
<dbReference type="Proteomes" id="UP000004810">
    <property type="component" value="Unassembled WGS sequence"/>
</dbReference>
<dbReference type="EMBL" id="ADBV01019053">
    <property type="protein sequence ID" value="EJW71271.1"/>
    <property type="molecule type" value="Genomic_DNA"/>
</dbReference>
<sequence>MVIPQALLDNFVHMVSQCNNTDGEINQQCAHNFPAVAFTLGRNNWPCIMGTYKQLATDME</sequence>
<name>J9DP27_WUCBA</name>
<organism evidence="1 2">
    <name type="scientific">Wuchereria bancrofti</name>
    <dbReference type="NCBI Taxonomy" id="6293"/>
    <lineage>
        <taxon>Eukaryota</taxon>
        <taxon>Metazoa</taxon>
        <taxon>Ecdysozoa</taxon>
        <taxon>Nematoda</taxon>
        <taxon>Chromadorea</taxon>
        <taxon>Rhabditida</taxon>
        <taxon>Spirurina</taxon>
        <taxon>Spiruromorpha</taxon>
        <taxon>Filarioidea</taxon>
        <taxon>Onchocercidae</taxon>
        <taxon>Wuchereria</taxon>
    </lineage>
</organism>
<feature type="non-terminal residue" evidence="1">
    <location>
        <position position="60"/>
    </location>
</feature>